<protein>
    <submittedName>
        <fullName evidence="2">Uncharacterized protein</fullName>
    </submittedName>
</protein>
<evidence type="ECO:0000313" key="3">
    <source>
        <dbReference type="Proteomes" id="UP000183208"/>
    </source>
</evidence>
<accession>A0A1H5IM24</accession>
<feature type="transmembrane region" description="Helical" evidence="1">
    <location>
        <begin position="20"/>
        <end position="40"/>
    </location>
</feature>
<dbReference type="EMBL" id="FNTI01000001">
    <property type="protein sequence ID" value="SEE40538.1"/>
    <property type="molecule type" value="Genomic_DNA"/>
</dbReference>
<keyword evidence="1" id="KW-0812">Transmembrane</keyword>
<keyword evidence="1" id="KW-0472">Membrane</keyword>
<feature type="transmembrane region" description="Helical" evidence="1">
    <location>
        <begin position="52"/>
        <end position="75"/>
    </location>
</feature>
<evidence type="ECO:0000313" key="2">
    <source>
        <dbReference type="EMBL" id="SEE40538.1"/>
    </source>
</evidence>
<dbReference type="Proteomes" id="UP000183208">
    <property type="component" value="Unassembled WGS sequence"/>
</dbReference>
<evidence type="ECO:0000256" key="1">
    <source>
        <dbReference type="SAM" id="Phobius"/>
    </source>
</evidence>
<gene>
    <name evidence="2" type="ORF">SAMN05444171_7343</name>
</gene>
<organism evidence="2 3">
    <name type="scientific">Bradyrhizobium lablabi</name>
    <dbReference type="NCBI Taxonomy" id="722472"/>
    <lineage>
        <taxon>Bacteria</taxon>
        <taxon>Pseudomonadati</taxon>
        <taxon>Pseudomonadota</taxon>
        <taxon>Alphaproteobacteria</taxon>
        <taxon>Hyphomicrobiales</taxon>
        <taxon>Nitrobacteraceae</taxon>
        <taxon>Bradyrhizobium</taxon>
    </lineage>
</organism>
<dbReference type="AlphaFoldDB" id="A0A1H5IM24"/>
<name>A0A1H5IM24_9BRAD</name>
<sequence length="92" mass="9961">MAVNARSIEVPKTHKRWADVYSLISVVLVVGLVSVTALLADAANTDMATRVGMFVTMTAVVIVVSIWQAAGLAVARVHRILLEQQDEMGLDR</sequence>
<keyword evidence="1" id="KW-1133">Transmembrane helix</keyword>
<proteinExistence type="predicted"/>
<reference evidence="2 3" key="1">
    <citation type="submission" date="2016-10" db="EMBL/GenBank/DDBJ databases">
        <authorList>
            <person name="de Groot N.N."/>
        </authorList>
    </citation>
    <scope>NUCLEOTIDE SEQUENCE [LARGE SCALE GENOMIC DNA]</scope>
    <source>
        <strain evidence="2 3">GAS522</strain>
    </source>
</reference>